<dbReference type="GO" id="GO:0000978">
    <property type="term" value="F:RNA polymerase II cis-regulatory region sequence-specific DNA binding"/>
    <property type="evidence" value="ECO:0007669"/>
    <property type="project" value="TreeGrafter"/>
</dbReference>
<dbReference type="InterPro" id="IPR036910">
    <property type="entry name" value="HMG_box_dom_sf"/>
</dbReference>
<dbReference type="EMBL" id="VIIS01000092">
    <property type="protein sequence ID" value="KAF0313445.1"/>
    <property type="molecule type" value="Genomic_DNA"/>
</dbReference>
<dbReference type="GO" id="GO:0000981">
    <property type="term" value="F:DNA-binding transcription factor activity, RNA polymerase II-specific"/>
    <property type="evidence" value="ECO:0007669"/>
    <property type="project" value="TreeGrafter"/>
</dbReference>
<name>A0A6A4X2D9_AMPAM</name>
<evidence type="ECO:0000256" key="4">
    <source>
        <dbReference type="SAM" id="MobiDB-lite"/>
    </source>
</evidence>
<evidence type="ECO:0000256" key="3">
    <source>
        <dbReference type="PROSITE-ProRule" id="PRU00267"/>
    </source>
</evidence>
<accession>A0A6A4X2D9</accession>
<feature type="region of interest" description="Disordered" evidence="4">
    <location>
        <begin position="54"/>
        <end position="94"/>
    </location>
</feature>
<feature type="region of interest" description="Disordered" evidence="4">
    <location>
        <begin position="508"/>
        <end position="552"/>
    </location>
</feature>
<feature type="region of interest" description="Disordered" evidence="4">
    <location>
        <begin position="177"/>
        <end position="206"/>
    </location>
</feature>
<dbReference type="InterPro" id="IPR051356">
    <property type="entry name" value="SOX/SOX-like_TF"/>
</dbReference>
<dbReference type="PANTHER" id="PTHR45789">
    <property type="entry name" value="FI18025P1"/>
    <property type="match status" value="1"/>
</dbReference>
<dbReference type="OrthoDB" id="6247875at2759"/>
<comment type="caution">
    <text evidence="6">The sequence shown here is derived from an EMBL/GenBank/DDBJ whole genome shotgun (WGS) entry which is preliminary data.</text>
</comment>
<feature type="compositionally biased region" description="Low complexity" evidence="4">
    <location>
        <begin position="246"/>
        <end position="263"/>
    </location>
</feature>
<dbReference type="AlphaFoldDB" id="A0A6A4X2D9"/>
<keyword evidence="2 3" id="KW-0539">Nucleus</keyword>
<evidence type="ECO:0000259" key="5">
    <source>
        <dbReference type="PROSITE" id="PS50118"/>
    </source>
</evidence>
<evidence type="ECO:0000256" key="1">
    <source>
        <dbReference type="ARBA" id="ARBA00023125"/>
    </source>
</evidence>
<dbReference type="PROSITE" id="PS50118">
    <property type="entry name" value="HMG_BOX_2"/>
    <property type="match status" value="1"/>
</dbReference>
<keyword evidence="1 3" id="KW-0238">DNA-binding</keyword>
<gene>
    <name evidence="6" type="primary">sox6_2</name>
    <name evidence="6" type="ORF">FJT64_001620</name>
</gene>
<dbReference type="PANTHER" id="PTHR45789:SF2">
    <property type="entry name" value="FI18025P1"/>
    <property type="match status" value="1"/>
</dbReference>
<organism evidence="6 7">
    <name type="scientific">Amphibalanus amphitrite</name>
    <name type="common">Striped barnacle</name>
    <name type="synonym">Balanus amphitrite</name>
    <dbReference type="NCBI Taxonomy" id="1232801"/>
    <lineage>
        <taxon>Eukaryota</taxon>
        <taxon>Metazoa</taxon>
        <taxon>Ecdysozoa</taxon>
        <taxon>Arthropoda</taxon>
        <taxon>Crustacea</taxon>
        <taxon>Multicrustacea</taxon>
        <taxon>Cirripedia</taxon>
        <taxon>Thoracica</taxon>
        <taxon>Thoracicalcarea</taxon>
        <taxon>Balanomorpha</taxon>
        <taxon>Balanoidea</taxon>
        <taxon>Balanidae</taxon>
        <taxon>Amphibalaninae</taxon>
        <taxon>Amphibalanus</taxon>
    </lineage>
</organism>
<dbReference type="Pfam" id="PF00505">
    <property type="entry name" value="HMG_box"/>
    <property type="match status" value="1"/>
</dbReference>
<dbReference type="SUPFAM" id="SSF47095">
    <property type="entry name" value="HMG-box"/>
    <property type="match status" value="1"/>
</dbReference>
<feature type="DNA-binding region" description="HMG box" evidence="3">
    <location>
        <begin position="93"/>
        <end position="161"/>
    </location>
</feature>
<feature type="compositionally biased region" description="Low complexity" evidence="4">
    <location>
        <begin position="508"/>
        <end position="526"/>
    </location>
</feature>
<keyword evidence="7" id="KW-1185">Reference proteome</keyword>
<sequence>MNFTGFGFNYDAPLVPGALSPSMPFYALHDGCVVPTLSGDLTCDPGLDPYGVAQYVPPPARPAEGVADTGQQPAPPPPPPPPPQPRPSAAPKIRRPPNAFMVFANERRKLLARAFPNETNQSISVRLGSMWKAMPADRKTVYYQVAKEAAAEHKRLYPSYVYSPKEARMRKQARELVRKEKAAKPATDGTGAELAGMGCEGDPPSTETRAKLMEVAQLLDSLSSDRLLHQPRRRSPYAAEPGGTLSAEADSSSAAGSAPADRSVPQAGGKTETPPSVDPGGVHRSAYPPAGGQGVSEGEARGPLHHPVSSAHGRETQWTVVPPGPSSGAGAFVPVGRGPDGQLVYQSLAAGYGPAPAADAAPCYLSGRAELADGGCHQLGVAGRPADHPWAAVHPAAAAARPGPVHHHLHGAGLLRHPPDAPCQPQLVPLTSSGWPLRLRTPGGVGSAVAMGVPRGRLACAGSDPARPQEFCLHLLAGGSCSHCRPTGCCGTLPAACQCQCPAVLSSPQGHPQQRQQPSQLTPTALGPGGGPQPERPRRPTPIRLRIPDPRYRQGLRAAPAVDLRSCWRTVAEAQCSAAPPAAYLRPASPSIEELVSHHTPEPLGM</sequence>
<dbReference type="Proteomes" id="UP000440578">
    <property type="component" value="Unassembled WGS sequence"/>
</dbReference>
<proteinExistence type="predicted"/>
<feature type="region of interest" description="Disordered" evidence="4">
    <location>
        <begin position="223"/>
        <end position="332"/>
    </location>
</feature>
<dbReference type="InterPro" id="IPR009071">
    <property type="entry name" value="HMG_box_dom"/>
</dbReference>
<dbReference type="SMART" id="SM00398">
    <property type="entry name" value="HMG"/>
    <property type="match status" value="1"/>
</dbReference>
<feature type="domain" description="HMG box" evidence="5">
    <location>
        <begin position="93"/>
        <end position="161"/>
    </location>
</feature>
<feature type="compositionally biased region" description="Pro residues" evidence="4">
    <location>
        <begin position="73"/>
        <end position="88"/>
    </location>
</feature>
<evidence type="ECO:0000256" key="2">
    <source>
        <dbReference type="ARBA" id="ARBA00023242"/>
    </source>
</evidence>
<dbReference type="Gene3D" id="1.10.30.10">
    <property type="entry name" value="High mobility group box domain"/>
    <property type="match status" value="1"/>
</dbReference>
<protein>
    <submittedName>
        <fullName evidence="6">Transcription factor Sox-6</fullName>
    </submittedName>
</protein>
<reference evidence="6 7" key="1">
    <citation type="submission" date="2019-07" db="EMBL/GenBank/DDBJ databases">
        <title>Draft genome assembly of a fouling barnacle, Amphibalanus amphitrite (Darwin, 1854): The first reference genome for Thecostraca.</title>
        <authorList>
            <person name="Kim W."/>
        </authorList>
    </citation>
    <scope>NUCLEOTIDE SEQUENCE [LARGE SCALE GENOMIC DNA]</scope>
    <source>
        <strain evidence="6">SNU_AA5</strain>
        <tissue evidence="6">Soma without cirri and trophi</tissue>
    </source>
</reference>
<evidence type="ECO:0000313" key="6">
    <source>
        <dbReference type="EMBL" id="KAF0313445.1"/>
    </source>
</evidence>
<dbReference type="GO" id="GO:0005634">
    <property type="term" value="C:nucleus"/>
    <property type="evidence" value="ECO:0007669"/>
    <property type="project" value="UniProtKB-UniRule"/>
</dbReference>
<evidence type="ECO:0000313" key="7">
    <source>
        <dbReference type="Proteomes" id="UP000440578"/>
    </source>
</evidence>